<dbReference type="InterPro" id="IPR036322">
    <property type="entry name" value="WD40_repeat_dom_sf"/>
</dbReference>
<dbReference type="Proteomes" id="UP000265520">
    <property type="component" value="Unassembled WGS sequence"/>
</dbReference>
<dbReference type="InterPro" id="IPR015943">
    <property type="entry name" value="WD40/YVTN_repeat-like_dom_sf"/>
</dbReference>
<dbReference type="SMART" id="SM00320">
    <property type="entry name" value="WD40"/>
    <property type="match status" value="2"/>
</dbReference>
<dbReference type="InterPro" id="IPR044716">
    <property type="entry name" value="LEUNIG-like"/>
</dbReference>
<gene>
    <name evidence="1" type="ORF">A2U01_0006079</name>
</gene>
<dbReference type="SUPFAM" id="SSF50978">
    <property type="entry name" value="WD40 repeat-like"/>
    <property type="match status" value="1"/>
</dbReference>
<dbReference type="InterPro" id="IPR001680">
    <property type="entry name" value="WD40_rpt"/>
</dbReference>
<organism evidence="1 2">
    <name type="scientific">Trifolium medium</name>
    <dbReference type="NCBI Taxonomy" id="97028"/>
    <lineage>
        <taxon>Eukaryota</taxon>
        <taxon>Viridiplantae</taxon>
        <taxon>Streptophyta</taxon>
        <taxon>Embryophyta</taxon>
        <taxon>Tracheophyta</taxon>
        <taxon>Spermatophyta</taxon>
        <taxon>Magnoliopsida</taxon>
        <taxon>eudicotyledons</taxon>
        <taxon>Gunneridae</taxon>
        <taxon>Pentapetalae</taxon>
        <taxon>rosids</taxon>
        <taxon>fabids</taxon>
        <taxon>Fabales</taxon>
        <taxon>Fabaceae</taxon>
        <taxon>Papilionoideae</taxon>
        <taxon>50 kb inversion clade</taxon>
        <taxon>NPAAA clade</taxon>
        <taxon>Hologalegina</taxon>
        <taxon>IRL clade</taxon>
        <taxon>Trifolieae</taxon>
        <taxon>Trifolium</taxon>
    </lineage>
</organism>
<dbReference type="PANTHER" id="PTHR44376">
    <property type="entry name" value="TRANSCRIPTIONAL REGULATOR OF FILAMENTOUS GROWTH FLO8"/>
    <property type="match status" value="1"/>
</dbReference>
<proteinExistence type="predicted"/>
<accession>A0A392MDP2</accession>
<feature type="non-terminal residue" evidence="1">
    <location>
        <position position="1"/>
    </location>
</feature>
<dbReference type="EMBL" id="LXQA010008124">
    <property type="protein sequence ID" value="MCH85235.1"/>
    <property type="molecule type" value="Genomic_DNA"/>
</dbReference>
<dbReference type="Gene3D" id="2.130.10.10">
    <property type="entry name" value="YVTN repeat-like/Quinoprotein amine dehydrogenase"/>
    <property type="match status" value="1"/>
</dbReference>
<dbReference type="GO" id="GO:0003714">
    <property type="term" value="F:transcription corepressor activity"/>
    <property type="evidence" value="ECO:0007669"/>
    <property type="project" value="InterPro"/>
</dbReference>
<dbReference type="AlphaFoldDB" id="A0A392MDP2"/>
<evidence type="ECO:0000313" key="1">
    <source>
        <dbReference type="EMBL" id="MCH85235.1"/>
    </source>
</evidence>
<dbReference type="Pfam" id="PF00400">
    <property type="entry name" value="WD40"/>
    <property type="match status" value="1"/>
</dbReference>
<sequence>AGGSKVRFQPISGTILAVANKNVINILDFNNSTVVECLQGHVKDICSICWDVSGYWIASASEDEVRIWSLMMYGYRQCVYHYPSNGKKFTSIIFHPRYHNVLVIGSSQGMELLIIDVGGLLIKHVSDLPTTGLAACMQNEFIASTTTGIDSVVNKWK</sequence>
<keyword evidence="2" id="KW-1185">Reference proteome</keyword>
<name>A0A392MDP2_9FABA</name>
<reference evidence="1 2" key="1">
    <citation type="journal article" date="2018" name="Front. Plant Sci.">
        <title>Red Clover (Trifolium pratense) and Zigzag Clover (T. medium) - A Picture of Genomic Similarities and Differences.</title>
        <authorList>
            <person name="Dluhosova J."/>
            <person name="Istvanek J."/>
            <person name="Nedelnik J."/>
            <person name="Repkova J."/>
        </authorList>
    </citation>
    <scope>NUCLEOTIDE SEQUENCE [LARGE SCALE GENOMIC DNA]</scope>
    <source>
        <strain evidence="2">cv. 10/8</strain>
        <tissue evidence="1">Leaf</tissue>
    </source>
</reference>
<evidence type="ECO:0000313" key="2">
    <source>
        <dbReference type="Proteomes" id="UP000265520"/>
    </source>
</evidence>
<dbReference type="PANTHER" id="PTHR44376:SF8">
    <property type="entry name" value="TRANSCRIPTIONAL COREPRESSOR LEUNIG-LIKE"/>
    <property type="match status" value="1"/>
</dbReference>
<protein>
    <submittedName>
        <fullName evidence="1">Transcriptional corepressor LEUNIG-like</fullName>
    </submittedName>
</protein>
<comment type="caution">
    <text evidence="1">The sequence shown here is derived from an EMBL/GenBank/DDBJ whole genome shotgun (WGS) entry which is preliminary data.</text>
</comment>